<dbReference type="GO" id="GO:0019605">
    <property type="term" value="P:butyrate metabolic process"/>
    <property type="evidence" value="ECO:0007669"/>
    <property type="project" value="InterPro"/>
</dbReference>
<dbReference type="GO" id="GO:0050182">
    <property type="term" value="F:phosphate butyryltransferase activity"/>
    <property type="evidence" value="ECO:0007669"/>
    <property type="project" value="InterPro"/>
</dbReference>
<dbReference type="NCBIfam" id="TIGR02706">
    <property type="entry name" value="P_butyryltrans"/>
    <property type="match status" value="1"/>
</dbReference>
<evidence type="ECO:0000256" key="2">
    <source>
        <dbReference type="ARBA" id="ARBA00022679"/>
    </source>
</evidence>
<sequence>MIKNLQEVLEKAKNQETKKIAVAVAQDRPVLEAVRDAKEQGISEAILVGDKAKMEAIAAEIKMDLTKFEIVNEENPVKAALKAVELVSSGKADMLMKGLIDTANFLRAVLNKEVGLRTGKLMSHVAVFEISKFDRLIFLTDAAFNMYPELKDKIDIVKNAVTVAHAVGIETPKVAPICAVEVVNPSMQATVDASILSKMNDRGQIKGCIIDGPLALDNALSVEAAEHKGIKGDVAGRADILLMPNIEAGNIMYKTLAYTTESKSGALLVGTSAPVVLTSRNDSHETKMNAIALAALVAHQLKRKK</sequence>
<dbReference type="PANTHER" id="PTHR43356">
    <property type="entry name" value="PHOSPHATE ACETYLTRANSFERASE"/>
    <property type="match status" value="1"/>
</dbReference>
<dbReference type="InterPro" id="IPR012147">
    <property type="entry name" value="P_Ac_Bu_trans"/>
</dbReference>
<feature type="domain" description="Phosphate acetyl/butaryl transferase" evidence="4">
    <location>
        <begin position="78"/>
        <end position="295"/>
    </location>
</feature>
<dbReference type="KEGG" id="csq:CSCA_4347"/>
<accession>A0A0E3M854</accession>
<dbReference type="NCBIfam" id="NF004472">
    <property type="entry name" value="PRK05805.1"/>
    <property type="match status" value="1"/>
</dbReference>
<name>A0A0E3M854_CLOSL</name>
<dbReference type="Gene3D" id="3.40.718.10">
    <property type="entry name" value="Isopropylmalate Dehydrogenase"/>
    <property type="match status" value="1"/>
</dbReference>
<dbReference type="RefSeq" id="WP_029160341.1">
    <property type="nucleotide sequence ID" value="NZ_CP009933.1"/>
</dbReference>
<reference evidence="5 6" key="1">
    <citation type="journal article" date="2015" name="J. Biotechnol.">
        <title>Complete genome sequence of a malodorant-producing acetogen, Clostridium scatologenes ATCC 25775(T).</title>
        <authorList>
            <person name="Zhu Z."/>
            <person name="Guo T."/>
            <person name="Zheng H."/>
            <person name="Song T."/>
            <person name="Ouyang P."/>
            <person name="Xie J."/>
        </authorList>
    </citation>
    <scope>NUCLEOTIDE SEQUENCE [LARGE SCALE GENOMIC DNA]</scope>
    <source>
        <strain evidence="5 6">ATCC 25775</strain>
    </source>
</reference>
<dbReference type="HOGENOM" id="CLU_056531_0_0_9"/>
<dbReference type="PANTHER" id="PTHR43356:SF2">
    <property type="entry name" value="PHOSPHATE ACETYLTRANSFERASE"/>
    <property type="match status" value="1"/>
</dbReference>
<dbReference type="InterPro" id="IPR050500">
    <property type="entry name" value="Phos_Acetyltrans/Butyryltrans"/>
</dbReference>
<keyword evidence="6" id="KW-1185">Reference proteome</keyword>
<keyword evidence="2 5" id="KW-0808">Transferase</keyword>
<comment type="similarity">
    <text evidence="1">Belongs to the phosphate acetyltransferase and butyryltransferase family.</text>
</comment>
<evidence type="ECO:0000256" key="3">
    <source>
        <dbReference type="ARBA" id="ARBA00023315"/>
    </source>
</evidence>
<keyword evidence="3" id="KW-0012">Acyltransferase</keyword>
<organism evidence="5 6">
    <name type="scientific">Clostridium scatologenes</name>
    <dbReference type="NCBI Taxonomy" id="1548"/>
    <lineage>
        <taxon>Bacteria</taxon>
        <taxon>Bacillati</taxon>
        <taxon>Bacillota</taxon>
        <taxon>Clostridia</taxon>
        <taxon>Eubacteriales</taxon>
        <taxon>Clostridiaceae</taxon>
        <taxon>Clostridium</taxon>
    </lineage>
</organism>
<dbReference type="InterPro" id="IPR014079">
    <property type="entry name" value="Phosphate_butyryltransferase"/>
</dbReference>
<dbReference type="AlphaFoldDB" id="A0A0E3M854"/>
<gene>
    <name evidence="5" type="ORF">CSCA_4347</name>
</gene>
<dbReference type="SUPFAM" id="SSF53659">
    <property type="entry name" value="Isocitrate/Isopropylmalate dehydrogenase-like"/>
    <property type="match status" value="1"/>
</dbReference>
<dbReference type="Proteomes" id="UP000033115">
    <property type="component" value="Chromosome"/>
</dbReference>
<evidence type="ECO:0000259" key="4">
    <source>
        <dbReference type="Pfam" id="PF01515"/>
    </source>
</evidence>
<evidence type="ECO:0000256" key="1">
    <source>
        <dbReference type="ARBA" id="ARBA00005656"/>
    </source>
</evidence>
<dbReference type="NCBIfam" id="NF006045">
    <property type="entry name" value="PRK08190.1"/>
    <property type="match status" value="1"/>
</dbReference>
<dbReference type="InterPro" id="IPR002505">
    <property type="entry name" value="PTA_PTB"/>
</dbReference>
<proteinExistence type="inferred from homology"/>
<protein>
    <submittedName>
        <fullName evidence="5">Phosphate butyryltransferase</fullName>
    </submittedName>
</protein>
<dbReference type="STRING" id="1548.CSCA_4347"/>
<evidence type="ECO:0000313" key="6">
    <source>
        <dbReference type="Proteomes" id="UP000033115"/>
    </source>
</evidence>
<dbReference type="PIRSF" id="PIRSF000428">
    <property type="entry name" value="P_Ac_trans"/>
    <property type="match status" value="1"/>
</dbReference>
<dbReference type="EMBL" id="CP009933">
    <property type="protein sequence ID" value="AKA71472.1"/>
    <property type="molecule type" value="Genomic_DNA"/>
</dbReference>
<feature type="domain" description="Phosphate acetyl/butaryl transferase" evidence="4">
    <location>
        <begin position="6"/>
        <end position="75"/>
    </location>
</feature>
<dbReference type="Pfam" id="PF01515">
    <property type="entry name" value="PTA_PTB"/>
    <property type="match status" value="2"/>
</dbReference>
<evidence type="ECO:0000313" key="5">
    <source>
        <dbReference type="EMBL" id="AKA71472.1"/>
    </source>
</evidence>